<organism evidence="1 2">
    <name type="scientific">Ferrimicrobium acidiphilum</name>
    <dbReference type="NCBI Taxonomy" id="121039"/>
    <lineage>
        <taxon>Bacteria</taxon>
        <taxon>Bacillati</taxon>
        <taxon>Actinomycetota</taxon>
        <taxon>Acidimicrobiia</taxon>
        <taxon>Acidimicrobiales</taxon>
        <taxon>Acidimicrobiaceae</taxon>
        <taxon>Ferrimicrobium</taxon>
    </lineage>
</organism>
<dbReference type="Proteomes" id="UP001560267">
    <property type="component" value="Unassembled WGS sequence"/>
</dbReference>
<protein>
    <submittedName>
        <fullName evidence="1">IS4 family transposase</fullName>
    </submittedName>
</protein>
<evidence type="ECO:0000313" key="2">
    <source>
        <dbReference type="Proteomes" id="UP001560267"/>
    </source>
</evidence>
<keyword evidence="2" id="KW-1185">Reference proteome</keyword>
<dbReference type="EMBL" id="JBFSHR010000269">
    <property type="protein sequence ID" value="MEX6431092.1"/>
    <property type="molecule type" value="Genomic_DNA"/>
</dbReference>
<name>A0ABV3Y691_9ACTN</name>
<evidence type="ECO:0000313" key="1">
    <source>
        <dbReference type="EMBL" id="MEX6431092.1"/>
    </source>
</evidence>
<gene>
    <name evidence="1" type="ORF">AB6A68_14875</name>
</gene>
<dbReference type="PANTHER" id="PTHR37529">
    <property type="entry name" value="TRANSPOSASE INSG FOR INSERTION SEQUENCE ELEMENT IS4-RELATED"/>
    <property type="match status" value="1"/>
</dbReference>
<reference evidence="1 2" key="1">
    <citation type="submission" date="2024-07" db="EMBL/GenBank/DDBJ databases">
        <title>Draft Genome Sequence of Ferrimicrobium acidiphilum Strain YE2023, Isolated from a Pulp of Bioleach Reactor.</title>
        <authorList>
            <person name="Elkina Y.A."/>
            <person name="Bulaeva A.G."/>
            <person name="Beletsky A.V."/>
            <person name="Mardanov A.V."/>
        </authorList>
    </citation>
    <scope>NUCLEOTIDE SEQUENCE [LARGE SCALE GENOMIC DNA]</scope>
    <source>
        <strain evidence="1 2">YE2023</strain>
    </source>
</reference>
<comment type="caution">
    <text evidence="1">The sequence shown here is derived from an EMBL/GenBank/DDBJ whole genome shotgun (WGS) entry which is preliminary data.</text>
</comment>
<dbReference type="PANTHER" id="PTHR37529:SF1">
    <property type="entry name" value="TRANSPOSASE INSG FOR INSERTION SEQUENCE ELEMENT IS4-RELATED"/>
    <property type="match status" value="1"/>
</dbReference>
<accession>A0ABV3Y691</accession>
<sequence length="113" mass="11720">MPSSGALTQARARLGGGVMKMLFERIASPTGTESSVGSWWRGLRLVAIDGTVFDLPDTEANSAHFGRPGSGRGEMQGAFPQARVVALVECGTHAIIDAEIGACSTGETTLARS</sequence>
<proteinExistence type="predicted"/>
<feature type="non-terminal residue" evidence="1">
    <location>
        <position position="113"/>
    </location>
</feature>